<evidence type="ECO:0000256" key="3">
    <source>
        <dbReference type="SAM" id="Phobius"/>
    </source>
</evidence>
<keyword evidence="4" id="KW-0496">Mitochondrion</keyword>
<gene>
    <name evidence="4" type="primary">orf258</name>
</gene>
<feature type="compositionally biased region" description="Acidic residues" evidence="2">
    <location>
        <begin position="241"/>
        <end position="258"/>
    </location>
</feature>
<evidence type="ECO:0000313" key="4">
    <source>
        <dbReference type="EMBL" id="QID02866.1"/>
    </source>
</evidence>
<feature type="region of interest" description="Disordered" evidence="2">
    <location>
        <begin position="73"/>
        <end position="126"/>
    </location>
</feature>
<keyword evidence="1" id="KW-0175">Coiled coil</keyword>
<feature type="compositionally biased region" description="Basic and acidic residues" evidence="2">
    <location>
        <begin position="113"/>
        <end position="123"/>
    </location>
</feature>
<feature type="transmembrane region" description="Helical" evidence="3">
    <location>
        <begin position="12"/>
        <end position="30"/>
    </location>
</feature>
<feature type="region of interest" description="Disordered" evidence="2">
    <location>
        <begin position="228"/>
        <end position="258"/>
    </location>
</feature>
<feature type="coiled-coil region" evidence="1">
    <location>
        <begin position="201"/>
        <end position="228"/>
    </location>
</feature>
<geneLocation type="mitochondrion" evidence="4"/>
<evidence type="ECO:0000256" key="1">
    <source>
        <dbReference type="SAM" id="Coils"/>
    </source>
</evidence>
<dbReference type="EMBL" id="MN977366">
    <property type="protein sequence ID" value="QID02866.1"/>
    <property type="molecule type" value="Genomic_DNA"/>
</dbReference>
<accession>A0A6G6A3I4</accession>
<sequence>MPIIFSEYSLDLNIILLLLLFILSLILISYILNLSILLVFILLLSIFALLINFENEDRFPNSEFETSYPNISEATMVGNNDDESSQPNIPESSQPNVPESSMGGNNDDESEGEDRPERSRGKELNISFVESQELRDNLNDKFIMDKFIKYSDDSHKLNKKKSEYNKIVDTIIKETDDTDADDQWANEDQDTNVVVMHSVNVYNTEERLKVLVDELKKKQKEINNILVEDNISDVSDKDNTSDESDKDNTSDESDNDDN</sequence>
<organism evidence="4">
    <name type="scientific">Orbilia oligospora</name>
    <name type="common">Nematode-trapping fungus</name>
    <name type="synonym">Arthrobotrys oligospora</name>
    <dbReference type="NCBI Taxonomy" id="2813651"/>
    <lineage>
        <taxon>Eukaryota</taxon>
        <taxon>Fungi</taxon>
        <taxon>Dikarya</taxon>
        <taxon>Ascomycota</taxon>
        <taxon>Pezizomycotina</taxon>
        <taxon>Orbiliomycetes</taxon>
        <taxon>Orbiliales</taxon>
        <taxon>Orbiliaceae</taxon>
        <taxon>Orbilia</taxon>
    </lineage>
</organism>
<keyword evidence="3" id="KW-0472">Membrane</keyword>
<keyword evidence="3" id="KW-1133">Transmembrane helix</keyword>
<feature type="transmembrane region" description="Helical" evidence="3">
    <location>
        <begin position="36"/>
        <end position="53"/>
    </location>
</feature>
<name>A0A6G6A3I4_ORBOL</name>
<feature type="compositionally biased region" description="Polar residues" evidence="2">
    <location>
        <begin position="85"/>
        <end position="104"/>
    </location>
</feature>
<protein>
    <submittedName>
        <fullName evidence="4">Uncharacterized protein</fullName>
    </submittedName>
</protein>
<proteinExistence type="predicted"/>
<evidence type="ECO:0000256" key="2">
    <source>
        <dbReference type="SAM" id="MobiDB-lite"/>
    </source>
</evidence>
<keyword evidence="3" id="KW-0812">Transmembrane</keyword>
<dbReference type="AlphaFoldDB" id="A0A6G6A3I4"/>
<reference evidence="4" key="1">
    <citation type="submission" date="2020-01" db="EMBL/GenBank/DDBJ databases">
        <authorList>
            <person name="Fang M.L."/>
            <person name="Zhang Y."/>
        </authorList>
    </citation>
    <scope>NUCLEOTIDE SEQUENCE</scope>
    <source>
        <strain evidence="4">YMF1.03037</strain>
    </source>
</reference>